<evidence type="ECO:0000313" key="3">
    <source>
        <dbReference type="Proteomes" id="UP000712600"/>
    </source>
</evidence>
<dbReference type="Proteomes" id="UP000712600">
    <property type="component" value="Unassembled WGS sequence"/>
</dbReference>
<gene>
    <name evidence="2" type="ORF">F2Q69_00052353</name>
</gene>
<dbReference type="AlphaFoldDB" id="A0A8S9N637"/>
<dbReference type="EMBL" id="QGKX02002183">
    <property type="protein sequence ID" value="KAF3488949.1"/>
    <property type="molecule type" value="Genomic_DNA"/>
</dbReference>
<name>A0A8S9N637_BRACR</name>
<organism evidence="2 3">
    <name type="scientific">Brassica cretica</name>
    <name type="common">Mustard</name>
    <dbReference type="NCBI Taxonomy" id="69181"/>
    <lineage>
        <taxon>Eukaryota</taxon>
        <taxon>Viridiplantae</taxon>
        <taxon>Streptophyta</taxon>
        <taxon>Embryophyta</taxon>
        <taxon>Tracheophyta</taxon>
        <taxon>Spermatophyta</taxon>
        <taxon>Magnoliopsida</taxon>
        <taxon>eudicotyledons</taxon>
        <taxon>Gunneridae</taxon>
        <taxon>Pentapetalae</taxon>
        <taxon>rosids</taxon>
        <taxon>malvids</taxon>
        <taxon>Brassicales</taxon>
        <taxon>Brassicaceae</taxon>
        <taxon>Brassiceae</taxon>
        <taxon>Brassica</taxon>
    </lineage>
</organism>
<reference evidence="2" key="1">
    <citation type="submission" date="2019-12" db="EMBL/GenBank/DDBJ databases">
        <title>Genome sequencing and annotation of Brassica cretica.</title>
        <authorList>
            <person name="Studholme D.J."/>
            <person name="Sarris P."/>
        </authorList>
    </citation>
    <scope>NUCLEOTIDE SEQUENCE</scope>
    <source>
        <strain evidence="2">PFS-109/04</strain>
        <tissue evidence="2">Leaf</tissue>
    </source>
</reference>
<comment type="caution">
    <text evidence="2">The sequence shown here is derived from an EMBL/GenBank/DDBJ whole genome shotgun (WGS) entry which is preliminary data.</text>
</comment>
<sequence>MQERKRKGLCMFCEEPFTPGHQLKHRHAEILFLEADTEFDEEIALEEQIRETTLADEDDKVPTISVHALNGCPTFNCMRLMGQYGKRKLHILIDRGSTHNFLDIQRAKGLGCSLTPTKPMSIVAASGDLITKKQSQQTNATGTSDFSSSSSRIG</sequence>
<evidence type="ECO:0000313" key="2">
    <source>
        <dbReference type="EMBL" id="KAF3488949.1"/>
    </source>
</evidence>
<proteinExistence type="predicted"/>
<feature type="compositionally biased region" description="Polar residues" evidence="1">
    <location>
        <begin position="133"/>
        <end position="146"/>
    </location>
</feature>
<protein>
    <submittedName>
        <fullName evidence="2">Uncharacterized protein</fullName>
    </submittedName>
</protein>
<evidence type="ECO:0000256" key="1">
    <source>
        <dbReference type="SAM" id="MobiDB-lite"/>
    </source>
</evidence>
<accession>A0A8S9N637</accession>
<feature type="region of interest" description="Disordered" evidence="1">
    <location>
        <begin position="133"/>
        <end position="154"/>
    </location>
</feature>